<dbReference type="EMBL" id="CP058952">
    <property type="protein sequence ID" value="QLI81723.1"/>
    <property type="molecule type" value="Genomic_DNA"/>
</dbReference>
<proteinExistence type="predicted"/>
<dbReference type="InterPro" id="IPR001188">
    <property type="entry name" value="Sperm_putr-bd"/>
</dbReference>
<keyword evidence="4" id="KW-0574">Periplasm</keyword>
<evidence type="ECO:0000256" key="1">
    <source>
        <dbReference type="ARBA" id="ARBA00004418"/>
    </source>
</evidence>
<dbReference type="PANTHER" id="PTHR30222">
    <property type="entry name" value="SPERMIDINE/PUTRESCINE-BINDING PERIPLASMIC PROTEIN"/>
    <property type="match status" value="1"/>
</dbReference>
<dbReference type="PANTHER" id="PTHR30222:SF17">
    <property type="entry name" value="SPERMIDINE_PUTRESCINE-BINDING PERIPLASMIC PROTEIN"/>
    <property type="match status" value="1"/>
</dbReference>
<dbReference type="Pfam" id="PF13416">
    <property type="entry name" value="SBP_bac_8"/>
    <property type="match status" value="1"/>
</dbReference>
<protein>
    <submittedName>
        <fullName evidence="6">Extracellular solute-binding protein</fullName>
    </submittedName>
</protein>
<dbReference type="Proteomes" id="UP000510822">
    <property type="component" value="Chromosome"/>
</dbReference>
<dbReference type="PRINTS" id="PR00909">
    <property type="entry name" value="SPERMDNBNDNG"/>
</dbReference>
<dbReference type="GO" id="GO:0042597">
    <property type="term" value="C:periplasmic space"/>
    <property type="evidence" value="ECO:0007669"/>
    <property type="project" value="UniProtKB-SubCell"/>
</dbReference>
<dbReference type="KEGG" id="cfon:HZU75_09365"/>
<evidence type="ECO:0000313" key="7">
    <source>
        <dbReference type="Proteomes" id="UP000510822"/>
    </source>
</evidence>
<feature type="signal peptide" evidence="5">
    <location>
        <begin position="1"/>
        <end position="21"/>
    </location>
</feature>
<evidence type="ECO:0000256" key="3">
    <source>
        <dbReference type="ARBA" id="ARBA00022729"/>
    </source>
</evidence>
<evidence type="ECO:0000256" key="5">
    <source>
        <dbReference type="SAM" id="SignalP"/>
    </source>
</evidence>
<evidence type="ECO:0000256" key="2">
    <source>
        <dbReference type="ARBA" id="ARBA00022448"/>
    </source>
</evidence>
<dbReference type="SUPFAM" id="SSF53850">
    <property type="entry name" value="Periplasmic binding protein-like II"/>
    <property type="match status" value="1"/>
</dbReference>
<evidence type="ECO:0000256" key="4">
    <source>
        <dbReference type="ARBA" id="ARBA00022764"/>
    </source>
</evidence>
<dbReference type="Gene3D" id="3.40.190.10">
    <property type="entry name" value="Periplasmic binding protein-like II"/>
    <property type="match status" value="2"/>
</dbReference>
<gene>
    <name evidence="6" type="ORF">HZU75_09365</name>
</gene>
<keyword evidence="7" id="KW-1185">Reference proteome</keyword>
<dbReference type="GO" id="GO:0019808">
    <property type="term" value="F:polyamine binding"/>
    <property type="evidence" value="ECO:0007669"/>
    <property type="project" value="InterPro"/>
</dbReference>
<dbReference type="AlphaFoldDB" id="A0A7D5Z6F9"/>
<sequence>MPLHRALSIATLSLLALSAHAAEVLRVLAWPGYAEPEQVRQFEAKFNARVELTLVGADDELWLRASKNHGQNYDVLALNTAILQTFIDQGLAVPIQRTQIPNLKKQLPRFHKITALSRDGQLYAVPYTYSEMGLIYNRKLVKTPPKSMSEMWNPQYRDKVLAFNGSAHNFSVAAMQLGYPNPFRLSPQQIANTTRKLVDLRQNVFKFYNTPEEVVDLYRTNSIALIYANYGGQQIALLKKAGADIGYVIPNEGALAWLDCWAILPGAKNLNLAHAWINFTLGKEMSQQLVNQQGLNNTTQESVNNADNHKIIWLEPVENAAERANLWARIVGGHKK</sequence>
<accession>A0A7D5Z6F9</accession>
<reference evidence="6 7" key="1">
    <citation type="journal article" date="2016" name="Int. J. Syst. Evol. Microbiol.">
        <title>Chitinibacter fontanus sp. nov., isolated from a spring.</title>
        <authorList>
            <person name="Sheu S.Y."/>
            <person name="Li Y.S."/>
            <person name="Young C.C."/>
            <person name="Chen W.M."/>
        </authorList>
    </citation>
    <scope>NUCLEOTIDE SEQUENCE [LARGE SCALE GENOMIC DNA]</scope>
    <source>
        <strain evidence="6 7">STM-7</strain>
    </source>
</reference>
<name>A0A7D5Z6F9_9NEIS</name>
<comment type="subcellular location">
    <subcellularLocation>
        <location evidence="1">Periplasm</location>
    </subcellularLocation>
</comment>
<dbReference type="InterPro" id="IPR006059">
    <property type="entry name" value="SBP"/>
</dbReference>
<keyword evidence="3 5" id="KW-0732">Signal</keyword>
<evidence type="ECO:0000313" key="6">
    <source>
        <dbReference type="EMBL" id="QLI81723.1"/>
    </source>
</evidence>
<dbReference type="GO" id="GO:0015846">
    <property type="term" value="P:polyamine transport"/>
    <property type="evidence" value="ECO:0007669"/>
    <property type="project" value="InterPro"/>
</dbReference>
<feature type="chain" id="PRO_5028934157" evidence="5">
    <location>
        <begin position="22"/>
        <end position="336"/>
    </location>
</feature>
<keyword evidence="2" id="KW-0813">Transport</keyword>
<organism evidence="6 7">
    <name type="scientific">Chitinibacter fontanus</name>
    <dbReference type="NCBI Taxonomy" id="1737446"/>
    <lineage>
        <taxon>Bacteria</taxon>
        <taxon>Pseudomonadati</taxon>
        <taxon>Pseudomonadota</taxon>
        <taxon>Betaproteobacteria</taxon>
        <taxon>Neisseriales</taxon>
        <taxon>Chitinibacteraceae</taxon>
        <taxon>Chitinibacter</taxon>
    </lineage>
</organism>
<dbReference type="RefSeq" id="WP_180305832.1">
    <property type="nucleotide sequence ID" value="NZ_CP058952.1"/>
</dbReference>